<dbReference type="GO" id="GO:0016787">
    <property type="term" value="F:hydrolase activity"/>
    <property type="evidence" value="ECO:0007669"/>
    <property type="project" value="UniProtKB-KW"/>
</dbReference>
<name>A0ABN0SYR7_9PSEU</name>
<protein>
    <submittedName>
        <fullName evidence="2">Alpha/beta hydrolase</fullName>
    </submittedName>
</protein>
<reference evidence="2 3" key="1">
    <citation type="journal article" date="2019" name="Int. J. Syst. Evol. Microbiol.">
        <title>The Global Catalogue of Microorganisms (GCM) 10K type strain sequencing project: providing services to taxonomists for standard genome sequencing and annotation.</title>
        <authorList>
            <consortium name="The Broad Institute Genomics Platform"/>
            <consortium name="The Broad Institute Genome Sequencing Center for Infectious Disease"/>
            <person name="Wu L."/>
            <person name="Ma J."/>
        </authorList>
    </citation>
    <scope>NUCLEOTIDE SEQUENCE [LARGE SCALE GENOMIC DNA]</scope>
    <source>
        <strain evidence="2 3">JCM 3380</strain>
    </source>
</reference>
<sequence length="300" mass="32240">MGASLLSSKTAARRIRSVPRMKTGDFRSSQARDRYLAAYRGAWEACPEPDAEMDVPTAYGTTRVYRFGSTGAPLVLLPGLSATAAGWGEGLKRYLGDRTVYAVDTLGEAGLSVQTAPIRDARDRGRWLGEVVAGLGVGRAHLVGASTGGWHVCAAAIHAPERVASASLVDPTAVSVGFSFGVVWRGAVAMLVRHDRAWAWFLRWAGGLDVDRPDVRLVLAGVREFRAHLPPQVPFGADLRRVTAPTFAVFGGRSVVHDGAEAARRLRAALPHAEVELWPGADHRLDAAERVLEFVRRCGA</sequence>
<dbReference type="InterPro" id="IPR000073">
    <property type="entry name" value="AB_hydrolase_1"/>
</dbReference>
<accession>A0ABN0SYR7</accession>
<feature type="domain" description="AB hydrolase-1" evidence="1">
    <location>
        <begin position="73"/>
        <end position="185"/>
    </location>
</feature>
<dbReference type="InterPro" id="IPR029058">
    <property type="entry name" value="AB_hydrolase_fold"/>
</dbReference>
<keyword evidence="2" id="KW-0378">Hydrolase</keyword>
<dbReference type="PANTHER" id="PTHR43433:SF5">
    <property type="entry name" value="AB HYDROLASE-1 DOMAIN-CONTAINING PROTEIN"/>
    <property type="match status" value="1"/>
</dbReference>
<evidence type="ECO:0000259" key="1">
    <source>
        <dbReference type="Pfam" id="PF00561"/>
    </source>
</evidence>
<dbReference type="Pfam" id="PF00561">
    <property type="entry name" value="Abhydrolase_1"/>
    <property type="match status" value="1"/>
</dbReference>
<proteinExistence type="predicted"/>
<dbReference type="SUPFAM" id="SSF53474">
    <property type="entry name" value="alpha/beta-Hydrolases"/>
    <property type="match status" value="1"/>
</dbReference>
<evidence type="ECO:0000313" key="2">
    <source>
        <dbReference type="EMBL" id="GAA0206821.1"/>
    </source>
</evidence>
<evidence type="ECO:0000313" key="3">
    <source>
        <dbReference type="Proteomes" id="UP001500416"/>
    </source>
</evidence>
<comment type="caution">
    <text evidence="2">The sequence shown here is derived from an EMBL/GenBank/DDBJ whole genome shotgun (WGS) entry which is preliminary data.</text>
</comment>
<dbReference type="Proteomes" id="UP001500416">
    <property type="component" value="Unassembled WGS sequence"/>
</dbReference>
<organism evidence="2 3">
    <name type="scientific">Saccharothrix mutabilis subsp. mutabilis</name>
    <dbReference type="NCBI Taxonomy" id="66855"/>
    <lineage>
        <taxon>Bacteria</taxon>
        <taxon>Bacillati</taxon>
        <taxon>Actinomycetota</taxon>
        <taxon>Actinomycetes</taxon>
        <taxon>Pseudonocardiales</taxon>
        <taxon>Pseudonocardiaceae</taxon>
        <taxon>Saccharothrix</taxon>
    </lineage>
</organism>
<dbReference type="PANTHER" id="PTHR43433">
    <property type="entry name" value="HYDROLASE, ALPHA/BETA FOLD FAMILY PROTEIN"/>
    <property type="match status" value="1"/>
</dbReference>
<gene>
    <name evidence="2" type="ORF">GCM10010492_00260</name>
</gene>
<dbReference type="InterPro" id="IPR050471">
    <property type="entry name" value="AB_hydrolase"/>
</dbReference>
<dbReference type="EMBL" id="BAAABU010000001">
    <property type="protein sequence ID" value="GAA0206821.1"/>
    <property type="molecule type" value="Genomic_DNA"/>
</dbReference>
<keyword evidence="3" id="KW-1185">Reference proteome</keyword>
<dbReference type="Gene3D" id="3.40.50.1820">
    <property type="entry name" value="alpha/beta hydrolase"/>
    <property type="match status" value="1"/>
</dbReference>